<evidence type="ECO:0000313" key="1">
    <source>
        <dbReference type="EMBL" id="KAF5102711.1"/>
    </source>
</evidence>
<keyword evidence="2" id="KW-1185">Reference proteome</keyword>
<dbReference type="EMBL" id="QVQA01000003">
    <property type="protein sequence ID" value="KAF5102711.1"/>
    <property type="molecule type" value="Genomic_DNA"/>
</dbReference>
<protein>
    <submittedName>
        <fullName evidence="1">Uncharacterized protein</fullName>
    </submittedName>
</protein>
<evidence type="ECO:0000313" key="2">
    <source>
        <dbReference type="Proteomes" id="UP000744676"/>
    </source>
</evidence>
<dbReference type="Proteomes" id="UP000744676">
    <property type="component" value="Unassembled WGS sequence"/>
</dbReference>
<reference evidence="1 2" key="1">
    <citation type="journal article" date="2020" name="Front. Microbiol.">
        <title>Phenotypic and Genetic Characterization of the Cheese Ripening Yeast Geotrichum candidum.</title>
        <authorList>
            <person name="Perkins V."/>
            <person name="Vignola S."/>
            <person name="Lessard M.H."/>
            <person name="Plante P.L."/>
            <person name="Corbeil J."/>
            <person name="Dugat-Bony E."/>
            <person name="Frenette M."/>
            <person name="Labrie S."/>
        </authorList>
    </citation>
    <scope>NUCLEOTIDE SEQUENCE [LARGE SCALE GENOMIC DNA]</scope>
    <source>
        <strain evidence="1 2">LMA-1147</strain>
    </source>
</reference>
<name>A0ACB6VAB8_9ASCO</name>
<organism evidence="1 2">
    <name type="scientific">Geotrichum galactomycetum</name>
    <dbReference type="NCBI Taxonomy" id="27317"/>
    <lineage>
        <taxon>Eukaryota</taxon>
        <taxon>Fungi</taxon>
        <taxon>Dikarya</taxon>
        <taxon>Ascomycota</taxon>
        <taxon>Saccharomycotina</taxon>
        <taxon>Dipodascomycetes</taxon>
        <taxon>Dipodascales</taxon>
        <taxon>Dipodascaceae</taxon>
        <taxon>Geotrichum</taxon>
    </lineage>
</organism>
<sequence>MSNVEDNLSFSASHPASSSSAATNDDNLNYAIDLLPQSLYSGGGISAMSSRRPSYAAEFSSRPKLLNLPNPLDGSNTTPNINTSATSLGPLAPPPVVDELWPRSGDFNIWNKGSTAHTSPPTTKSLLTPPAAPGVAPATSGGDFALETALGSQRNFRSVSFSHARTQLNPPFISTTAAATTAAGASVAALAVSAAGPGPAVPPSTAAATLSPFYESSIDETSNMLNQTHLDEPRHKSLNPTNSLWFTPEGSASRRHSFATVGMSQILAPAQQQQQQQQQQQTRHASVIGTSPIMPHGVGKKTSPPMAAIIPEEPPMFDDDINKYFDSDPYARNAGVLNGDQSAAPAVPSLASHASLISVPSSRLYLVQFKATRVDVFYISESSSLNVDINDLVIVDADRGRDLGKVIKINLTLEEAGNIKWKQHQEQQAALQQTPGDSSAASNPSVMTPKQILRFAQPAEIQQIPNKQLDEEKAIKTCTAKVQEKNLSMVVVDAEYQWDRRKLTFFYSASYRIDFRDLVRDLFRIYKTRIWMCAVHNGGQIKAPAAPAAQQQHPQHPQNHPPHHHQAQPIMDLYRYQSYSHHQPPQQQQPLLPPHVSQLHLGPQQYGGGNNQWQYANNRIIGPSGQAPLMGNNGIGGTYWQYNPYSGAGQPPQQQQAQQPPNIPGGAGNGASTASQYY</sequence>
<gene>
    <name evidence="1" type="ORF">D0Z00_000203</name>
</gene>
<comment type="caution">
    <text evidence="1">The sequence shown here is derived from an EMBL/GenBank/DDBJ whole genome shotgun (WGS) entry which is preliminary data.</text>
</comment>
<accession>A0ACB6VAB8</accession>
<proteinExistence type="predicted"/>